<protein>
    <recommendedName>
        <fullName evidence="3">Methyltransferase domain-containing protein</fullName>
    </recommendedName>
</protein>
<dbReference type="InterPro" id="IPR029063">
    <property type="entry name" value="SAM-dependent_MTases_sf"/>
</dbReference>
<accession>A0ABS5TF60</accession>
<reference evidence="1 2" key="1">
    <citation type="submission" date="2021-05" db="EMBL/GenBank/DDBJ databases">
        <title>Kineosporia and Streptomyces sp. nov. two new marine actinobacteria isolated from Coral.</title>
        <authorList>
            <person name="Buangrab K."/>
            <person name="Sutthacheep M."/>
            <person name="Yeemin T."/>
            <person name="Harunari E."/>
            <person name="Igarashi Y."/>
            <person name="Kanchanasin P."/>
            <person name="Tanasupawat S."/>
            <person name="Phongsopitanun W."/>
        </authorList>
    </citation>
    <scope>NUCLEOTIDE SEQUENCE [LARGE SCALE GENOMIC DNA]</scope>
    <source>
        <strain evidence="1 2">J2-2</strain>
    </source>
</reference>
<proteinExistence type="predicted"/>
<evidence type="ECO:0000313" key="2">
    <source>
        <dbReference type="Proteomes" id="UP001197247"/>
    </source>
</evidence>
<dbReference type="SUPFAM" id="SSF53335">
    <property type="entry name" value="S-adenosyl-L-methionine-dependent methyltransferases"/>
    <property type="match status" value="1"/>
</dbReference>
<comment type="caution">
    <text evidence="1">The sequence shown here is derived from an EMBL/GenBank/DDBJ whole genome shotgun (WGS) entry which is preliminary data.</text>
</comment>
<dbReference type="Proteomes" id="UP001197247">
    <property type="component" value="Unassembled WGS sequence"/>
</dbReference>
<evidence type="ECO:0000313" key="1">
    <source>
        <dbReference type="EMBL" id="MBT0769729.1"/>
    </source>
</evidence>
<name>A0ABS5TF60_9ACTN</name>
<gene>
    <name evidence="1" type="ORF">KIH74_12395</name>
</gene>
<evidence type="ECO:0008006" key="3">
    <source>
        <dbReference type="Google" id="ProtNLM"/>
    </source>
</evidence>
<organism evidence="1 2">
    <name type="scientific">Kineosporia corallincola</name>
    <dbReference type="NCBI Taxonomy" id="2835133"/>
    <lineage>
        <taxon>Bacteria</taxon>
        <taxon>Bacillati</taxon>
        <taxon>Actinomycetota</taxon>
        <taxon>Actinomycetes</taxon>
        <taxon>Kineosporiales</taxon>
        <taxon>Kineosporiaceae</taxon>
        <taxon>Kineosporia</taxon>
    </lineage>
</organism>
<dbReference type="Gene3D" id="3.40.50.150">
    <property type="entry name" value="Vaccinia Virus protein VP39"/>
    <property type="match status" value="1"/>
</dbReference>
<keyword evidence="2" id="KW-1185">Reference proteome</keyword>
<sequence length="184" mass="20348">MRPEIPGPERVLPELRSLEPDPMLVRWLESHPVRGFARAAVIGHRWGVHVPYLASLGLPAQEFMLGSRLRRETGGPHLVPVDADGARLPAADGPFDLVVVFELIRPMMWGISARGVMESIVDLAVPGGTVLVIAAAAVQSDGRPWPLTGDELREFGSGDLELVERTEPDWRSMTIEYRRSTFPR</sequence>
<dbReference type="RefSeq" id="WP_214156021.1">
    <property type="nucleotide sequence ID" value="NZ_JAHBAY010000004.1"/>
</dbReference>
<dbReference type="EMBL" id="JAHBAY010000004">
    <property type="protein sequence ID" value="MBT0769729.1"/>
    <property type="molecule type" value="Genomic_DNA"/>
</dbReference>